<keyword evidence="3" id="KW-1185">Reference proteome</keyword>
<evidence type="ECO:0000313" key="2">
    <source>
        <dbReference type="EMBL" id="RPB15168.1"/>
    </source>
</evidence>
<protein>
    <submittedName>
        <fullName evidence="2">Uncharacterized protein</fullName>
    </submittedName>
</protein>
<evidence type="ECO:0000313" key="3">
    <source>
        <dbReference type="Proteomes" id="UP000277580"/>
    </source>
</evidence>
<sequence>MNPTFSKTPISTIFIFALTTTSGAPDPQYQERIRSNSVEMITIVTSIASVLVAILTLAFMGYKHWKKSKQDLLSLPTTATSHAPLTPTKDDNDIFCIYFILMYIASTQSCNSRPTTSYAPRPALEIERRSGDLECNLK</sequence>
<keyword evidence="1" id="KW-1133">Transmembrane helix</keyword>
<dbReference type="AlphaFoldDB" id="A0A3N4L0B6"/>
<name>A0A3N4L0B6_9PEZI</name>
<feature type="transmembrane region" description="Helical" evidence="1">
    <location>
        <begin position="39"/>
        <end position="62"/>
    </location>
</feature>
<organism evidence="2 3">
    <name type="scientific">Morchella conica CCBAS932</name>
    <dbReference type="NCBI Taxonomy" id="1392247"/>
    <lineage>
        <taxon>Eukaryota</taxon>
        <taxon>Fungi</taxon>
        <taxon>Dikarya</taxon>
        <taxon>Ascomycota</taxon>
        <taxon>Pezizomycotina</taxon>
        <taxon>Pezizomycetes</taxon>
        <taxon>Pezizales</taxon>
        <taxon>Morchellaceae</taxon>
        <taxon>Morchella</taxon>
    </lineage>
</organism>
<evidence type="ECO:0000256" key="1">
    <source>
        <dbReference type="SAM" id="Phobius"/>
    </source>
</evidence>
<gene>
    <name evidence="2" type="ORF">P167DRAFT_571642</name>
</gene>
<dbReference type="EMBL" id="ML119114">
    <property type="protein sequence ID" value="RPB15168.1"/>
    <property type="molecule type" value="Genomic_DNA"/>
</dbReference>
<dbReference type="InParanoid" id="A0A3N4L0B6"/>
<reference evidence="2 3" key="1">
    <citation type="journal article" date="2018" name="Nat. Ecol. Evol.">
        <title>Pezizomycetes genomes reveal the molecular basis of ectomycorrhizal truffle lifestyle.</title>
        <authorList>
            <person name="Murat C."/>
            <person name="Payen T."/>
            <person name="Noel B."/>
            <person name="Kuo A."/>
            <person name="Morin E."/>
            <person name="Chen J."/>
            <person name="Kohler A."/>
            <person name="Krizsan K."/>
            <person name="Balestrini R."/>
            <person name="Da Silva C."/>
            <person name="Montanini B."/>
            <person name="Hainaut M."/>
            <person name="Levati E."/>
            <person name="Barry K.W."/>
            <person name="Belfiori B."/>
            <person name="Cichocki N."/>
            <person name="Clum A."/>
            <person name="Dockter R.B."/>
            <person name="Fauchery L."/>
            <person name="Guy J."/>
            <person name="Iotti M."/>
            <person name="Le Tacon F."/>
            <person name="Lindquist E.A."/>
            <person name="Lipzen A."/>
            <person name="Malagnac F."/>
            <person name="Mello A."/>
            <person name="Molinier V."/>
            <person name="Miyauchi S."/>
            <person name="Poulain J."/>
            <person name="Riccioni C."/>
            <person name="Rubini A."/>
            <person name="Sitrit Y."/>
            <person name="Splivallo R."/>
            <person name="Traeger S."/>
            <person name="Wang M."/>
            <person name="Zifcakova L."/>
            <person name="Wipf D."/>
            <person name="Zambonelli A."/>
            <person name="Paolocci F."/>
            <person name="Nowrousian M."/>
            <person name="Ottonello S."/>
            <person name="Baldrian P."/>
            <person name="Spatafora J.W."/>
            <person name="Henrissat B."/>
            <person name="Nagy L.G."/>
            <person name="Aury J.M."/>
            <person name="Wincker P."/>
            <person name="Grigoriev I.V."/>
            <person name="Bonfante P."/>
            <person name="Martin F.M."/>
        </authorList>
    </citation>
    <scope>NUCLEOTIDE SEQUENCE [LARGE SCALE GENOMIC DNA]</scope>
    <source>
        <strain evidence="2 3">CCBAS932</strain>
    </source>
</reference>
<keyword evidence="1" id="KW-0812">Transmembrane</keyword>
<dbReference type="OrthoDB" id="10364579at2759"/>
<dbReference type="Proteomes" id="UP000277580">
    <property type="component" value="Unassembled WGS sequence"/>
</dbReference>
<accession>A0A3N4L0B6</accession>
<proteinExistence type="predicted"/>
<keyword evidence="1" id="KW-0472">Membrane</keyword>